<dbReference type="InterPro" id="IPR011108">
    <property type="entry name" value="RMMBL"/>
</dbReference>
<evidence type="ECO:0000256" key="3">
    <source>
        <dbReference type="ARBA" id="ARBA00022801"/>
    </source>
</evidence>
<feature type="domain" description="Metallo-beta-lactamase" evidence="7">
    <location>
        <begin position="19"/>
        <end position="220"/>
    </location>
</feature>
<dbReference type="EMBL" id="FOFG01000008">
    <property type="protein sequence ID" value="SEQ83025.1"/>
    <property type="molecule type" value="Genomic_DNA"/>
</dbReference>
<dbReference type="InterPro" id="IPR001279">
    <property type="entry name" value="Metallo-B-lactamas"/>
</dbReference>
<evidence type="ECO:0000313" key="8">
    <source>
        <dbReference type="EMBL" id="SEQ83025.1"/>
    </source>
</evidence>
<dbReference type="GO" id="GO:0003723">
    <property type="term" value="F:RNA binding"/>
    <property type="evidence" value="ECO:0007669"/>
    <property type="project" value="UniProtKB-KW"/>
</dbReference>
<dbReference type="Pfam" id="PF07521">
    <property type="entry name" value="RMMBL"/>
    <property type="match status" value="1"/>
</dbReference>
<evidence type="ECO:0000256" key="5">
    <source>
        <dbReference type="ARBA" id="ARBA00022839"/>
    </source>
</evidence>
<dbReference type="GO" id="GO:0046872">
    <property type="term" value="F:metal ion binding"/>
    <property type="evidence" value="ECO:0007669"/>
    <property type="project" value="UniProtKB-KW"/>
</dbReference>
<dbReference type="OrthoDB" id="9770211at2"/>
<dbReference type="InterPro" id="IPR036866">
    <property type="entry name" value="RibonucZ/Hydroxyglut_hydro"/>
</dbReference>
<evidence type="ECO:0000256" key="1">
    <source>
        <dbReference type="ARBA" id="ARBA00022722"/>
    </source>
</evidence>
<name>A0A1H9J8V6_9HYPH</name>
<evidence type="ECO:0000259" key="7">
    <source>
        <dbReference type="SMART" id="SM00849"/>
    </source>
</evidence>
<dbReference type="Gene3D" id="3.10.20.580">
    <property type="match status" value="1"/>
</dbReference>
<dbReference type="Pfam" id="PF22505">
    <property type="entry name" value="RNase_J_b_CASP"/>
    <property type="match status" value="1"/>
</dbReference>
<sequence>MAGEDELVFVPLGGVGEIGMNLALYGFGQGKNRSWLAVDVGQSFGHDDLPGVDAVLPDVRFLVERKKNLLGIVITHAHEDHFGGLFDLWPRLGVPVYMTPFTAGLLEAKRSGEHNAPKIPVTVVNQGESFEAGPFKVEFVPVSHSVPEANALAITTPAGKIVHTGDWKLDPTPGTGRATDENRLAELGREGVLALICDSTNAVREGISPSESEVALVLERMIAEAKHRVAVTTFASNISRIRSVAAAAQRAGRDVVIIGRAIRRAVDVATELGLLEGLPPFLDQDAYGYLPRERVVALMTGSQGEPRAALSRIASGDHRAVALSAGDRVIFSSRPIPGNERAIGSIINALVDLGAEVVTDRDGLVHTSGHPRRDELRQMYDWIKPQVLVPVHGEPLHLQKQAMLGRSVGIPHVVETRNGRMTRLWPGKPERLADVTSGRLFRDGNIVSTPDASGVADRRRLSFLGVISVSVVLSDSGEVLEDPALAVLGIPKADASGKLLYEIAQKAVDDALDGMSKARKRDASVIEETVRRTVRGEIETVWGKRPTVIVHVTHVSD</sequence>
<dbReference type="Proteomes" id="UP000199647">
    <property type="component" value="Unassembled WGS sequence"/>
</dbReference>
<proteinExistence type="predicted"/>
<accession>A0A1H9J8V6</accession>
<dbReference type="RefSeq" id="WP_092496810.1">
    <property type="nucleotide sequence ID" value="NZ_FOFG01000008.1"/>
</dbReference>
<dbReference type="Gene3D" id="3.40.50.10710">
    <property type="entry name" value="Metallo-hydrolase/oxidoreductase"/>
    <property type="match status" value="1"/>
</dbReference>
<dbReference type="PANTHER" id="PTHR43694">
    <property type="entry name" value="RIBONUCLEASE J"/>
    <property type="match status" value="1"/>
</dbReference>
<keyword evidence="6" id="KW-0694">RNA-binding</keyword>
<dbReference type="SMART" id="SM00849">
    <property type="entry name" value="Lactamase_B"/>
    <property type="match status" value="1"/>
</dbReference>
<dbReference type="InterPro" id="IPR055132">
    <property type="entry name" value="RNase_J_b_CASP"/>
</dbReference>
<dbReference type="GO" id="GO:0004527">
    <property type="term" value="F:exonuclease activity"/>
    <property type="evidence" value="ECO:0007669"/>
    <property type="project" value="UniProtKB-KW"/>
</dbReference>
<reference evidence="8 9" key="1">
    <citation type="submission" date="2016-10" db="EMBL/GenBank/DDBJ databases">
        <authorList>
            <person name="de Groot N.N."/>
        </authorList>
    </citation>
    <scope>NUCLEOTIDE SEQUENCE [LARGE SCALE GENOMIC DNA]</scope>
    <source>
        <strain evidence="8 9">A52C2</strain>
    </source>
</reference>
<dbReference type="SUPFAM" id="SSF56281">
    <property type="entry name" value="Metallo-hydrolase/oxidoreductase"/>
    <property type="match status" value="1"/>
</dbReference>
<protein>
    <submittedName>
        <fullName evidence="8">Ribonuclease J</fullName>
    </submittedName>
</protein>
<keyword evidence="4" id="KW-0862">Zinc</keyword>
<dbReference type="InterPro" id="IPR041636">
    <property type="entry name" value="RNase_J_C"/>
</dbReference>
<keyword evidence="9" id="KW-1185">Reference proteome</keyword>
<evidence type="ECO:0000256" key="6">
    <source>
        <dbReference type="ARBA" id="ARBA00022884"/>
    </source>
</evidence>
<dbReference type="Pfam" id="PF12706">
    <property type="entry name" value="Lactamase_B_2"/>
    <property type="match status" value="1"/>
</dbReference>
<organism evidence="8 9">
    <name type="scientific">Faunimonas pinastri</name>
    <dbReference type="NCBI Taxonomy" id="1855383"/>
    <lineage>
        <taxon>Bacteria</taxon>
        <taxon>Pseudomonadati</taxon>
        <taxon>Pseudomonadota</taxon>
        <taxon>Alphaproteobacteria</taxon>
        <taxon>Hyphomicrobiales</taxon>
        <taxon>Afifellaceae</taxon>
        <taxon>Faunimonas</taxon>
    </lineage>
</organism>
<dbReference type="Pfam" id="PF17770">
    <property type="entry name" value="RNase_J_C"/>
    <property type="match status" value="1"/>
</dbReference>
<evidence type="ECO:0000256" key="2">
    <source>
        <dbReference type="ARBA" id="ARBA00022723"/>
    </source>
</evidence>
<gene>
    <name evidence="8" type="ORF">SAMN05216548_10835</name>
</gene>
<dbReference type="AlphaFoldDB" id="A0A1H9J8V6"/>
<keyword evidence="2" id="KW-0479">Metal-binding</keyword>
<dbReference type="InterPro" id="IPR042173">
    <property type="entry name" value="RNase_J_2"/>
</dbReference>
<dbReference type="CDD" id="cd07714">
    <property type="entry name" value="RNaseJ_MBL-fold"/>
    <property type="match status" value="1"/>
</dbReference>
<evidence type="ECO:0000313" key="9">
    <source>
        <dbReference type="Proteomes" id="UP000199647"/>
    </source>
</evidence>
<dbReference type="Gene3D" id="3.60.15.10">
    <property type="entry name" value="Ribonuclease Z/Hydroxyacylglutathione hydrolase-like"/>
    <property type="match status" value="1"/>
</dbReference>
<keyword evidence="1" id="KW-0540">Nuclease</keyword>
<keyword evidence="5" id="KW-0269">Exonuclease</keyword>
<dbReference type="PANTHER" id="PTHR43694:SF1">
    <property type="entry name" value="RIBONUCLEASE J"/>
    <property type="match status" value="1"/>
</dbReference>
<dbReference type="STRING" id="1855383.SAMN05216548_10835"/>
<evidence type="ECO:0000256" key="4">
    <source>
        <dbReference type="ARBA" id="ARBA00022833"/>
    </source>
</evidence>
<keyword evidence="3" id="KW-0378">Hydrolase</keyword>